<keyword evidence="3" id="KW-1003">Cell membrane</keyword>
<evidence type="ECO:0000256" key="6">
    <source>
        <dbReference type="ARBA" id="ARBA00022725"/>
    </source>
</evidence>
<keyword evidence="17" id="KW-1185">Reference proteome</keyword>
<evidence type="ECO:0000256" key="8">
    <source>
        <dbReference type="ARBA" id="ARBA00023040"/>
    </source>
</evidence>
<feature type="transmembrane region" description="Helical" evidence="14">
    <location>
        <begin position="814"/>
        <end position="832"/>
    </location>
</feature>
<comment type="subcellular location">
    <subcellularLocation>
        <location evidence="2">Cell membrane</location>
        <topology evidence="2">Multi-pass membrane protein</topology>
    </subcellularLocation>
</comment>
<dbReference type="PRINTS" id="PR00237">
    <property type="entry name" value="GPCRRHODOPSN"/>
</dbReference>
<evidence type="ECO:0000256" key="5">
    <source>
        <dbReference type="ARBA" id="ARBA00022692"/>
    </source>
</evidence>
<dbReference type="InterPro" id="IPR000725">
    <property type="entry name" value="Olfact_rcpt"/>
</dbReference>
<dbReference type="GO" id="GO:0005886">
    <property type="term" value="C:plasma membrane"/>
    <property type="evidence" value="ECO:0007669"/>
    <property type="project" value="UniProtKB-SubCell"/>
</dbReference>
<dbReference type="GO" id="GO:0004984">
    <property type="term" value="F:olfactory receptor activity"/>
    <property type="evidence" value="ECO:0007669"/>
    <property type="project" value="InterPro"/>
</dbReference>
<feature type="transmembrane region" description="Helical" evidence="14">
    <location>
        <begin position="725"/>
        <end position="746"/>
    </location>
</feature>
<dbReference type="AlphaFoldDB" id="A0AAW0I2L6"/>
<evidence type="ECO:0000256" key="3">
    <source>
        <dbReference type="ARBA" id="ARBA00022475"/>
    </source>
</evidence>
<evidence type="ECO:0000256" key="4">
    <source>
        <dbReference type="ARBA" id="ARBA00022606"/>
    </source>
</evidence>
<comment type="caution">
    <text evidence="16">The sequence shown here is derived from an EMBL/GenBank/DDBJ whole genome shotgun (WGS) entry which is preliminary data.</text>
</comment>
<feature type="transmembrane region" description="Helical" evidence="14">
    <location>
        <begin position="657"/>
        <end position="679"/>
    </location>
</feature>
<dbReference type="Gene3D" id="1.20.1070.10">
    <property type="entry name" value="Rhodopsin 7-helix transmembrane proteins"/>
    <property type="match status" value="3"/>
</dbReference>
<feature type="transmembrane region" description="Helical" evidence="14">
    <location>
        <begin position="371"/>
        <end position="394"/>
    </location>
</feature>
<evidence type="ECO:0000259" key="15">
    <source>
        <dbReference type="PROSITE" id="PS50262"/>
    </source>
</evidence>
<dbReference type="FunFam" id="1.20.1070.10:FF:000037">
    <property type="entry name" value="Olfactory receptor"/>
    <property type="match status" value="2"/>
</dbReference>
<feature type="transmembrane region" description="Helical" evidence="14">
    <location>
        <begin position="415"/>
        <end position="438"/>
    </location>
</feature>
<feature type="transmembrane region" description="Helical" evidence="14">
    <location>
        <begin position="21"/>
        <end position="46"/>
    </location>
</feature>
<feature type="transmembrane region" description="Helical" evidence="14">
    <location>
        <begin position="240"/>
        <end position="258"/>
    </location>
</feature>
<evidence type="ECO:0000256" key="13">
    <source>
        <dbReference type="RuleBase" id="RU000688"/>
    </source>
</evidence>
<sequence>MANVTAISGFFLMGISDIQELQTLCGVFFLVMYMAALTSNLIIIILTTLDLKLQTPMYFFLKNLSLLDVSFVSVTIPNLIVNSLIHNNFISFLGCAVQVFLLSSFTGGEVFILTAMSYDRYVAICSPLHYDAIMNGSTLVLMVGISWATGVFFGVIYTTGTFSGPFCGSNVIPQFFCDVPSLLRISCSERLVLIYTGLGIGLFLGMSCFTCVVISYFHILSTVLKIPTNKGQSKAFATCIPHLTVFTLFIVTACFVYLKPPSIVPSITDRLFAVFYTVLPPALNPLIYSLRNNDVKCALRRELQTLCGVFFLVMYMATLISNLIIITLITLDLQLQTPMYFFLKNLSLMDVFFVSVTIPNLIVNSLTHNNFISILGCGVQVFLLSSFTGGEVFILTAMSYDRYVAICSPLHYDTIMNGSICVLMVSVSWATGVLFGAINTAGTFSMSFCGSNVIPQFFCDVPSLLRISCSETLLLINTSLGIGLFLGMSCFTCVVISYFYIFSTVLKIPTNKGQSKAFATCIPHLTVFTVFIATACFVYLKAPSNVPSITDKIFSVLYSMLPPALNPLIYSLRNNDVKCALRRLQQNLCHRGMPNVTAITGFILMGFSDVRELQTLCGVFFLMMYMVALINNFIIIILTTLDMYLQTPMYFFLKNVSLLDVFFVSVTIPNFIVFLMTSFSSGEVFVLTAMSYDRYVAICSPLHYDAIMNSGTCVLMVGVSWATGLLFGVLYTAGTFSLPFCGSNVIPQFFCDIPSLLRISCSETLVVIYSSLGVGLCLGTSCFICVVISYVYIFSTVLKIPTTKGQSKAFATCIPHLTVFTVFIVTACFVYLKPLSKTPSIIDRLFSVLYTMLPPTVNPVIYSLRNTDVNNALRKLQQNIC</sequence>
<name>A0AAW0I2L6_MYOGA</name>
<keyword evidence="4" id="KW-0716">Sensory transduction</keyword>
<evidence type="ECO:0000256" key="14">
    <source>
        <dbReference type="SAM" id="Phobius"/>
    </source>
</evidence>
<feature type="transmembrane region" description="Helical" evidence="14">
    <location>
        <begin position="66"/>
        <end position="85"/>
    </location>
</feature>
<keyword evidence="8 13" id="KW-0297">G-protein coupled receptor</keyword>
<evidence type="ECO:0000313" key="16">
    <source>
        <dbReference type="EMBL" id="KAK7808677.1"/>
    </source>
</evidence>
<comment type="similarity">
    <text evidence="13">Belongs to the G-protein coupled receptor 1 family.</text>
</comment>
<comment type="function">
    <text evidence="12">Possible taste receptor.</text>
</comment>
<dbReference type="CDD" id="cd15227">
    <property type="entry name" value="7tmA_OR14-like"/>
    <property type="match status" value="2"/>
</dbReference>
<reference evidence="16 17" key="1">
    <citation type="journal article" date="2023" name="bioRxiv">
        <title>Conserved and derived expression patterns and positive selection on dental genes reveal complex evolutionary context of ever-growing rodent molars.</title>
        <authorList>
            <person name="Calamari Z.T."/>
            <person name="Song A."/>
            <person name="Cohen E."/>
            <person name="Akter M."/>
            <person name="Roy R.D."/>
            <person name="Hallikas O."/>
            <person name="Christensen M.M."/>
            <person name="Li P."/>
            <person name="Marangoni P."/>
            <person name="Jernvall J."/>
            <person name="Klein O.D."/>
        </authorList>
    </citation>
    <scope>NUCLEOTIDE SEQUENCE [LARGE SCALE GENOMIC DNA]</scope>
    <source>
        <strain evidence="16">V071</strain>
    </source>
</reference>
<evidence type="ECO:0000256" key="7">
    <source>
        <dbReference type="ARBA" id="ARBA00022989"/>
    </source>
</evidence>
<keyword evidence="5 13" id="KW-0812">Transmembrane</keyword>
<dbReference type="EMBL" id="JBBHLL010000233">
    <property type="protein sequence ID" value="KAK7808677.1"/>
    <property type="molecule type" value="Genomic_DNA"/>
</dbReference>
<feature type="domain" description="G-protein coupled receptors family 1 profile" evidence="15">
    <location>
        <begin position="599"/>
        <end position="862"/>
    </location>
</feature>
<dbReference type="PROSITE" id="PS50262">
    <property type="entry name" value="G_PROTEIN_RECEP_F1_2"/>
    <property type="match status" value="3"/>
</dbReference>
<dbReference type="PANTHER" id="PTHR26452">
    <property type="entry name" value="OLFACTORY RECEPTOR"/>
    <property type="match status" value="1"/>
</dbReference>
<feature type="transmembrane region" description="Helical" evidence="14">
    <location>
        <begin position="270"/>
        <end position="288"/>
    </location>
</feature>
<accession>A0AAW0I2L6</accession>
<dbReference type="Pfam" id="PF13853">
    <property type="entry name" value="7tm_4"/>
    <property type="match status" value="3"/>
</dbReference>
<gene>
    <name evidence="16" type="ORF">U0070_011972</name>
</gene>
<feature type="transmembrane region" description="Helical" evidence="14">
    <location>
        <begin position="620"/>
        <end position="645"/>
    </location>
</feature>
<feature type="transmembrane region" description="Helical" evidence="14">
    <location>
        <begin position="341"/>
        <end position="359"/>
    </location>
</feature>
<dbReference type="InterPro" id="IPR000276">
    <property type="entry name" value="GPCR_Rhodpsn"/>
</dbReference>
<dbReference type="GO" id="GO:0004930">
    <property type="term" value="F:G protein-coupled receptor activity"/>
    <property type="evidence" value="ECO:0007669"/>
    <property type="project" value="UniProtKB-KW"/>
</dbReference>
<feature type="transmembrane region" description="Helical" evidence="14">
    <location>
        <begin position="92"/>
        <end position="118"/>
    </location>
</feature>
<evidence type="ECO:0000256" key="1">
    <source>
        <dbReference type="ARBA" id="ARBA00002936"/>
    </source>
</evidence>
<feature type="transmembrane region" description="Helical" evidence="14">
    <location>
        <begin position="766"/>
        <end position="794"/>
    </location>
</feature>
<feature type="transmembrane region" description="Helical" evidence="14">
    <location>
        <begin position="518"/>
        <end position="540"/>
    </location>
</feature>
<dbReference type="PROSITE" id="PS00237">
    <property type="entry name" value="G_PROTEIN_RECEP_F1_1"/>
    <property type="match status" value="3"/>
</dbReference>
<dbReference type="SUPFAM" id="SSF81321">
    <property type="entry name" value="Family A G protein-coupled receptor-like"/>
    <property type="match status" value="3"/>
</dbReference>
<dbReference type="InterPro" id="IPR050516">
    <property type="entry name" value="Olfactory_GPCR"/>
</dbReference>
<dbReference type="PRINTS" id="PR00245">
    <property type="entry name" value="OLFACTORYR"/>
</dbReference>
<evidence type="ECO:0000256" key="9">
    <source>
        <dbReference type="ARBA" id="ARBA00023136"/>
    </source>
</evidence>
<evidence type="ECO:0000313" key="17">
    <source>
        <dbReference type="Proteomes" id="UP001488838"/>
    </source>
</evidence>
<proteinExistence type="inferred from homology"/>
<keyword evidence="9 14" id="KW-0472">Membrane</keyword>
<dbReference type="FunFam" id="1.20.1070.10:FF:000015">
    <property type="entry name" value="Olfactory receptor"/>
    <property type="match status" value="1"/>
</dbReference>
<evidence type="ECO:0000256" key="2">
    <source>
        <dbReference type="ARBA" id="ARBA00004651"/>
    </source>
</evidence>
<dbReference type="Proteomes" id="UP001488838">
    <property type="component" value="Unassembled WGS sequence"/>
</dbReference>
<evidence type="ECO:0000256" key="11">
    <source>
        <dbReference type="ARBA" id="ARBA00023224"/>
    </source>
</evidence>
<feature type="transmembrane region" description="Helical" evidence="14">
    <location>
        <begin position="138"/>
        <end position="157"/>
    </location>
</feature>
<dbReference type="InterPro" id="IPR017452">
    <property type="entry name" value="GPCR_Rhodpsn_7TM"/>
</dbReference>
<protein>
    <recommendedName>
        <fullName evidence="15">G-protein coupled receptors family 1 profile domain-containing protein</fullName>
    </recommendedName>
</protein>
<organism evidence="16 17">
    <name type="scientific">Myodes glareolus</name>
    <name type="common">Bank vole</name>
    <name type="synonym">Clethrionomys glareolus</name>
    <dbReference type="NCBI Taxonomy" id="447135"/>
    <lineage>
        <taxon>Eukaryota</taxon>
        <taxon>Metazoa</taxon>
        <taxon>Chordata</taxon>
        <taxon>Craniata</taxon>
        <taxon>Vertebrata</taxon>
        <taxon>Euteleostomi</taxon>
        <taxon>Mammalia</taxon>
        <taxon>Eutheria</taxon>
        <taxon>Euarchontoglires</taxon>
        <taxon>Glires</taxon>
        <taxon>Rodentia</taxon>
        <taxon>Myomorpha</taxon>
        <taxon>Muroidea</taxon>
        <taxon>Cricetidae</taxon>
        <taxon>Arvicolinae</taxon>
        <taxon>Myodes</taxon>
    </lineage>
</organism>
<keyword evidence="6" id="KW-0552">Olfaction</keyword>
<keyword evidence="11 13" id="KW-0807">Transducer</keyword>
<comment type="function">
    <text evidence="1">Odorant receptor.</text>
</comment>
<feature type="transmembrane region" description="Helical" evidence="14">
    <location>
        <begin position="308"/>
        <end position="329"/>
    </location>
</feature>
<feature type="transmembrane region" description="Helical" evidence="14">
    <location>
        <begin position="192"/>
        <end position="220"/>
    </location>
</feature>
<feature type="transmembrane region" description="Helical" evidence="14">
    <location>
        <begin position="482"/>
        <end position="506"/>
    </location>
</feature>
<keyword evidence="10 13" id="KW-0675">Receptor</keyword>
<evidence type="ECO:0000256" key="10">
    <source>
        <dbReference type="ARBA" id="ARBA00023170"/>
    </source>
</evidence>
<keyword evidence="7 14" id="KW-1133">Transmembrane helix</keyword>
<evidence type="ECO:0000256" key="12">
    <source>
        <dbReference type="ARBA" id="ARBA00053672"/>
    </source>
</evidence>
<feature type="domain" description="G-protein coupled receptors family 1 profile" evidence="15">
    <location>
        <begin position="39"/>
        <end position="288"/>
    </location>
</feature>
<feature type="domain" description="G-protein coupled receptors family 1 profile" evidence="15">
    <location>
        <begin position="321"/>
        <end position="570"/>
    </location>
</feature>